<proteinExistence type="predicted"/>
<dbReference type="InterPro" id="IPR019844">
    <property type="entry name" value="CSD_CS"/>
</dbReference>
<dbReference type="Gene3D" id="2.40.50.140">
    <property type="entry name" value="Nucleic acid-binding proteins"/>
    <property type="match status" value="1"/>
</dbReference>
<feature type="domain" description="CSD" evidence="5">
    <location>
        <begin position="15"/>
        <end position="80"/>
    </location>
</feature>
<dbReference type="InterPro" id="IPR012156">
    <property type="entry name" value="Cold_shock_CspA"/>
</dbReference>
<evidence type="ECO:0000256" key="3">
    <source>
        <dbReference type="ARBA" id="ARBA00070951"/>
    </source>
</evidence>
<comment type="subcellular location">
    <subcellularLocation>
        <location evidence="1 4">Cytoplasm</location>
    </subcellularLocation>
</comment>
<gene>
    <name evidence="6" type="ORF">B840_01235</name>
</gene>
<dbReference type="PROSITE" id="PS00352">
    <property type="entry name" value="CSD_1"/>
    <property type="match status" value="1"/>
</dbReference>
<keyword evidence="7" id="KW-1185">Reference proteome</keyword>
<dbReference type="CDD" id="cd04458">
    <property type="entry name" value="CSP_CDS"/>
    <property type="match status" value="1"/>
</dbReference>
<dbReference type="KEGG" id="cmq:B840_01235"/>
<dbReference type="Pfam" id="PF00313">
    <property type="entry name" value="CSD"/>
    <property type="match status" value="1"/>
</dbReference>
<dbReference type="InterPro" id="IPR002059">
    <property type="entry name" value="CSP_DNA-bd"/>
</dbReference>
<dbReference type="STRING" id="1224162.B840_01235"/>
<reference evidence="6 7" key="1">
    <citation type="submission" date="2014-05" db="EMBL/GenBank/DDBJ databases">
        <title>Complete genome sequence of Corynebacterium marinum DSM 44953.</title>
        <authorList>
            <person name="Schaffert L."/>
            <person name="Albersmeier A."/>
            <person name="Kalinowski J."/>
            <person name="Ruckert C."/>
        </authorList>
    </citation>
    <scope>NUCLEOTIDE SEQUENCE [LARGE SCALE GENOMIC DNA]</scope>
    <source>
        <strain evidence="6 7">DSM 44953</strain>
    </source>
</reference>
<organism evidence="6 7">
    <name type="scientific">Corynebacterium marinum DSM 44953</name>
    <dbReference type="NCBI Taxonomy" id="1224162"/>
    <lineage>
        <taxon>Bacteria</taxon>
        <taxon>Bacillati</taxon>
        <taxon>Actinomycetota</taxon>
        <taxon>Actinomycetes</taxon>
        <taxon>Mycobacteriales</taxon>
        <taxon>Corynebacteriaceae</taxon>
        <taxon>Corynebacterium</taxon>
    </lineage>
</organism>
<evidence type="ECO:0000313" key="7">
    <source>
        <dbReference type="Proteomes" id="UP000031928"/>
    </source>
</evidence>
<dbReference type="FunFam" id="2.40.50.140:FF:000006">
    <property type="entry name" value="Cold shock protein CspC"/>
    <property type="match status" value="1"/>
</dbReference>
<dbReference type="SMART" id="SM00357">
    <property type="entry name" value="CSP"/>
    <property type="match status" value="1"/>
</dbReference>
<evidence type="ECO:0000256" key="4">
    <source>
        <dbReference type="RuleBase" id="RU000408"/>
    </source>
</evidence>
<keyword evidence="2" id="KW-0963">Cytoplasm</keyword>
<dbReference type="PIRSF" id="PIRSF002599">
    <property type="entry name" value="Cold_shock_A"/>
    <property type="match status" value="1"/>
</dbReference>
<evidence type="ECO:0000313" key="6">
    <source>
        <dbReference type="EMBL" id="AJK67880.1"/>
    </source>
</evidence>
<evidence type="ECO:0000256" key="1">
    <source>
        <dbReference type="ARBA" id="ARBA00004496"/>
    </source>
</evidence>
<dbReference type="PROSITE" id="PS51857">
    <property type="entry name" value="CSD_2"/>
    <property type="match status" value="1"/>
</dbReference>
<dbReference type="AlphaFoldDB" id="A0A0B6TQP0"/>
<dbReference type="EMBL" id="CP007790">
    <property type="protein sequence ID" value="AJK67880.1"/>
    <property type="molecule type" value="Genomic_DNA"/>
</dbReference>
<protein>
    <recommendedName>
        <fullName evidence="3">Probable cold shock protein A</fullName>
    </recommendedName>
</protein>
<dbReference type="InterPro" id="IPR011129">
    <property type="entry name" value="CSD"/>
</dbReference>
<dbReference type="Proteomes" id="UP000031928">
    <property type="component" value="Chromosome"/>
</dbReference>
<sequence>MSAPYLHIKKKVKNMAQGTVKWFNAEKGFGFIAPADGSADVFVHYSEIQGAGFRTLEENQQVEFEVGEGAKGPQAQAVHPL</sequence>
<dbReference type="SUPFAM" id="SSF50249">
    <property type="entry name" value="Nucleic acid-binding proteins"/>
    <property type="match status" value="1"/>
</dbReference>
<accession>A0A0B6TQP0</accession>
<dbReference type="InterPro" id="IPR012340">
    <property type="entry name" value="NA-bd_OB-fold"/>
</dbReference>
<dbReference type="GO" id="GO:0005737">
    <property type="term" value="C:cytoplasm"/>
    <property type="evidence" value="ECO:0007669"/>
    <property type="project" value="UniProtKB-SubCell"/>
</dbReference>
<name>A0A0B6TQP0_9CORY</name>
<evidence type="ECO:0000256" key="2">
    <source>
        <dbReference type="ARBA" id="ARBA00022490"/>
    </source>
</evidence>
<dbReference type="PANTHER" id="PTHR11544">
    <property type="entry name" value="COLD SHOCK DOMAIN CONTAINING PROTEINS"/>
    <property type="match status" value="1"/>
</dbReference>
<dbReference type="PRINTS" id="PR00050">
    <property type="entry name" value="COLDSHOCK"/>
</dbReference>
<evidence type="ECO:0000259" key="5">
    <source>
        <dbReference type="PROSITE" id="PS51857"/>
    </source>
</evidence>
<dbReference type="InterPro" id="IPR050181">
    <property type="entry name" value="Cold_shock_domain"/>
</dbReference>
<dbReference type="GO" id="GO:0003676">
    <property type="term" value="F:nucleic acid binding"/>
    <property type="evidence" value="ECO:0007669"/>
    <property type="project" value="InterPro"/>
</dbReference>
<dbReference type="HOGENOM" id="CLU_117621_0_3_11"/>